<dbReference type="RefSeq" id="WP_201826043.1">
    <property type="nucleotide sequence ID" value="NZ_JAERRA010000001.1"/>
</dbReference>
<protein>
    <submittedName>
        <fullName evidence="1">Uncharacterized protein</fullName>
    </submittedName>
</protein>
<dbReference type="EMBL" id="JAERRA010000001">
    <property type="protein sequence ID" value="MBL0720186.1"/>
    <property type="molecule type" value="Genomic_DNA"/>
</dbReference>
<gene>
    <name evidence="1" type="ORF">JI742_09820</name>
</gene>
<proteinExistence type="predicted"/>
<evidence type="ECO:0000313" key="2">
    <source>
        <dbReference type="Proteomes" id="UP000643207"/>
    </source>
</evidence>
<keyword evidence="2" id="KW-1185">Reference proteome</keyword>
<sequence>MKLIELTPITDARLVASSVPEDPSPAWAPGTYAALDRVHRPERHEVYERLLDGPSTAPPEADPDGWALVGPTNRWAMFDARSGTRTTAQDLIRVTLAPGVVRGLGLVELRGAEVNIVQREADASANLVRNPLDLRAAGWLPVGLLPPTPAQARDGSLTAVTLVANTEPVAHYLDEMLPGLQEGELFSASCEMRAEGTPRLRLGVVVKNGSGPVIEWDTEARALVIQSPGTGQAGVMFDAVELEDGWVRLSIGNISTLTGSVVPRVRPSCRLPPAFDAPGDGVAGVRVAQVMVGRTVEPQPFQPATLYARTINLIRRPDVTDWLTFFAQPINPDKRAVDLRLLPLTNTHLEVTLYGVGPVSIGALGVGAVHEGWGTLYGLDQGLKDFSARVTDRFGVTRLEPGPGTNSNRMTLQVPAARSDALIDRIDSLRGKPVMVLASEAYPSTLGLGWFEDARRVFPSPGLHLVSCRFETLA</sequence>
<organism evidence="1 2">
    <name type="scientific">Aquariibacter lacus</name>
    <dbReference type="NCBI Taxonomy" id="2801332"/>
    <lineage>
        <taxon>Bacteria</taxon>
        <taxon>Pseudomonadati</taxon>
        <taxon>Pseudomonadota</taxon>
        <taxon>Betaproteobacteria</taxon>
        <taxon>Burkholderiales</taxon>
        <taxon>Sphaerotilaceae</taxon>
        <taxon>Aquariibacter</taxon>
    </lineage>
</organism>
<name>A0A9X0XEQ3_9BURK</name>
<accession>A0A9X0XEQ3</accession>
<comment type="caution">
    <text evidence="1">The sequence shown here is derived from an EMBL/GenBank/DDBJ whole genome shotgun (WGS) entry which is preliminary data.</text>
</comment>
<dbReference type="Proteomes" id="UP000643207">
    <property type="component" value="Unassembled WGS sequence"/>
</dbReference>
<dbReference type="AlphaFoldDB" id="A0A9X0XEQ3"/>
<reference evidence="1 2" key="1">
    <citation type="submission" date="2021-01" db="EMBL/GenBank/DDBJ databases">
        <title>Piscinibacter sp. Jin2 Genome sequencing and assembly.</title>
        <authorList>
            <person name="Kim I."/>
        </authorList>
    </citation>
    <scope>NUCLEOTIDE SEQUENCE [LARGE SCALE GENOMIC DNA]</scope>
    <source>
        <strain evidence="1 2">Jin2</strain>
    </source>
</reference>
<evidence type="ECO:0000313" key="1">
    <source>
        <dbReference type="EMBL" id="MBL0720186.1"/>
    </source>
</evidence>